<organism evidence="3 4">
    <name type="scientific">Toxocara canis</name>
    <name type="common">Canine roundworm</name>
    <dbReference type="NCBI Taxonomy" id="6265"/>
    <lineage>
        <taxon>Eukaryota</taxon>
        <taxon>Metazoa</taxon>
        <taxon>Ecdysozoa</taxon>
        <taxon>Nematoda</taxon>
        <taxon>Chromadorea</taxon>
        <taxon>Rhabditida</taxon>
        <taxon>Spirurina</taxon>
        <taxon>Ascaridomorpha</taxon>
        <taxon>Ascaridoidea</taxon>
        <taxon>Toxocaridae</taxon>
        <taxon>Toxocara</taxon>
    </lineage>
</organism>
<feature type="compositionally biased region" description="Basic and acidic residues" evidence="1">
    <location>
        <begin position="82"/>
        <end position="92"/>
    </location>
</feature>
<dbReference type="EMBL" id="UYWY01021697">
    <property type="protein sequence ID" value="VDM44706.1"/>
    <property type="molecule type" value="Genomic_DNA"/>
</dbReference>
<dbReference type="WBParaSite" id="TCNE_0001338501-mRNA-1">
    <property type="protein sequence ID" value="TCNE_0001338501-mRNA-1"/>
    <property type="gene ID" value="TCNE_0001338501"/>
</dbReference>
<feature type="region of interest" description="Disordered" evidence="1">
    <location>
        <begin position="63"/>
        <end position="92"/>
    </location>
</feature>
<reference evidence="4" key="1">
    <citation type="submission" date="2016-06" db="UniProtKB">
        <authorList>
            <consortium name="WormBaseParasite"/>
        </authorList>
    </citation>
    <scope>IDENTIFICATION</scope>
</reference>
<protein>
    <submittedName>
        <fullName evidence="4">Transposase</fullName>
    </submittedName>
</protein>
<dbReference type="Proteomes" id="UP000050794">
    <property type="component" value="Unassembled WGS sequence"/>
</dbReference>
<evidence type="ECO:0000313" key="3">
    <source>
        <dbReference type="Proteomes" id="UP000050794"/>
    </source>
</evidence>
<evidence type="ECO:0000256" key="1">
    <source>
        <dbReference type="SAM" id="MobiDB-lite"/>
    </source>
</evidence>
<name>A0A183UY15_TOXCA</name>
<reference evidence="2 3" key="2">
    <citation type="submission" date="2018-11" db="EMBL/GenBank/DDBJ databases">
        <authorList>
            <consortium name="Pathogen Informatics"/>
        </authorList>
    </citation>
    <scope>NUCLEOTIDE SEQUENCE [LARGE SCALE GENOMIC DNA]</scope>
</reference>
<keyword evidence="3" id="KW-1185">Reference proteome</keyword>
<dbReference type="AlphaFoldDB" id="A0A183UY15"/>
<proteinExistence type="predicted"/>
<evidence type="ECO:0000313" key="2">
    <source>
        <dbReference type="EMBL" id="VDM44706.1"/>
    </source>
</evidence>
<evidence type="ECO:0000313" key="4">
    <source>
        <dbReference type="WBParaSite" id="TCNE_0001338501-mRNA-1"/>
    </source>
</evidence>
<sequence length="129" mass="14853">MASTGPYHYNVLSALEEHLTGRTRPMLRTEREKHSGNRAEIFCETLLTVARLLSNVQAARDQQAPFGHQRTSFRGHNNCIRPSDRRSTMELQRRDKRLVPTAASQLDKRPYTVRQLLSAKLEPVIEHHP</sequence>
<accession>A0A183UY15</accession>
<gene>
    <name evidence="2" type="ORF">TCNE_LOCUS13385</name>
</gene>